<evidence type="ECO:0000256" key="1">
    <source>
        <dbReference type="SAM" id="MobiDB-lite"/>
    </source>
</evidence>
<keyword evidence="3" id="KW-1185">Reference proteome</keyword>
<dbReference type="GeneID" id="83201564"/>
<dbReference type="Proteomes" id="UP001150941">
    <property type="component" value="Unassembled WGS sequence"/>
</dbReference>
<name>A0A9W9NY96_9EURO</name>
<feature type="compositionally biased region" description="Low complexity" evidence="1">
    <location>
        <begin position="440"/>
        <end position="450"/>
    </location>
</feature>
<feature type="compositionally biased region" description="Pro residues" evidence="1">
    <location>
        <begin position="451"/>
        <end position="461"/>
    </location>
</feature>
<reference evidence="2" key="2">
    <citation type="journal article" date="2023" name="IMA Fungus">
        <title>Comparative genomic study of the Penicillium genus elucidates a diverse pangenome and 15 lateral gene transfer events.</title>
        <authorList>
            <person name="Petersen C."/>
            <person name="Sorensen T."/>
            <person name="Nielsen M.R."/>
            <person name="Sondergaard T.E."/>
            <person name="Sorensen J.L."/>
            <person name="Fitzpatrick D.A."/>
            <person name="Frisvad J.C."/>
            <person name="Nielsen K.L."/>
        </authorList>
    </citation>
    <scope>NUCLEOTIDE SEQUENCE</scope>
    <source>
        <strain evidence="2">IBT 19713</strain>
    </source>
</reference>
<accession>A0A9W9NY96</accession>
<evidence type="ECO:0008006" key="4">
    <source>
        <dbReference type="Google" id="ProtNLM"/>
    </source>
</evidence>
<feature type="compositionally biased region" description="Basic and acidic residues" evidence="1">
    <location>
        <begin position="137"/>
        <end position="153"/>
    </location>
</feature>
<protein>
    <recommendedName>
        <fullName evidence="4">CRIB domain-containing protein</fullName>
    </recommendedName>
</protein>
<feature type="region of interest" description="Disordered" evidence="1">
    <location>
        <begin position="691"/>
        <end position="711"/>
    </location>
</feature>
<dbReference type="OrthoDB" id="24581at2759"/>
<feature type="compositionally biased region" description="Polar residues" evidence="1">
    <location>
        <begin position="235"/>
        <end position="247"/>
    </location>
</feature>
<feature type="compositionally biased region" description="Polar residues" evidence="1">
    <location>
        <begin position="693"/>
        <end position="704"/>
    </location>
</feature>
<comment type="caution">
    <text evidence="2">The sequence shown here is derived from an EMBL/GenBank/DDBJ whole genome shotgun (WGS) entry which is preliminary data.</text>
</comment>
<organism evidence="2 3">
    <name type="scientific">Penicillium chermesinum</name>
    <dbReference type="NCBI Taxonomy" id="63820"/>
    <lineage>
        <taxon>Eukaryota</taxon>
        <taxon>Fungi</taxon>
        <taxon>Dikarya</taxon>
        <taxon>Ascomycota</taxon>
        <taxon>Pezizomycotina</taxon>
        <taxon>Eurotiomycetes</taxon>
        <taxon>Eurotiomycetidae</taxon>
        <taxon>Eurotiales</taxon>
        <taxon>Aspergillaceae</taxon>
        <taxon>Penicillium</taxon>
    </lineage>
</organism>
<feature type="compositionally biased region" description="Low complexity" evidence="1">
    <location>
        <begin position="52"/>
        <end position="67"/>
    </location>
</feature>
<dbReference type="EMBL" id="JAPQKS010000004">
    <property type="protein sequence ID" value="KAJ5232008.1"/>
    <property type="molecule type" value="Genomic_DNA"/>
</dbReference>
<feature type="region of interest" description="Disordered" evidence="1">
    <location>
        <begin position="321"/>
        <end position="410"/>
    </location>
</feature>
<feature type="region of interest" description="Disordered" evidence="1">
    <location>
        <begin position="121"/>
        <end position="167"/>
    </location>
</feature>
<feature type="region of interest" description="Disordered" evidence="1">
    <location>
        <begin position="231"/>
        <end position="304"/>
    </location>
</feature>
<feature type="region of interest" description="Disordered" evidence="1">
    <location>
        <begin position="528"/>
        <end position="565"/>
    </location>
</feature>
<gene>
    <name evidence="2" type="ORF">N7468_004964</name>
</gene>
<feature type="compositionally biased region" description="Polar residues" evidence="1">
    <location>
        <begin position="345"/>
        <end position="354"/>
    </location>
</feature>
<evidence type="ECO:0000313" key="3">
    <source>
        <dbReference type="Proteomes" id="UP001150941"/>
    </source>
</evidence>
<dbReference type="RefSeq" id="XP_058330001.1">
    <property type="nucleotide sequence ID" value="XM_058474261.1"/>
</dbReference>
<reference evidence="2" key="1">
    <citation type="submission" date="2022-11" db="EMBL/GenBank/DDBJ databases">
        <authorList>
            <person name="Petersen C."/>
        </authorList>
    </citation>
    <scope>NUCLEOTIDE SEQUENCE</scope>
    <source>
        <strain evidence="2">IBT 19713</strain>
    </source>
</reference>
<dbReference type="AlphaFoldDB" id="A0A9W9NY96"/>
<feature type="compositionally biased region" description="Polar residues" evidence="1">
    <location>
        <begin position="535"/>
        <end position="552"/>
    </location>
</feature>
<feature type="region of interest" description="Disordered" evidence="1">
    <location>
        <begin position="728"/>
        <end position="748"/>
    </location>
</feature>
<feature type="compositionally biased region" description="Polar residues" evidence="1">
    <location>
        <begin position="381"/>
        <end position="405"/>
    </location>
</feature>
<feature type="region of interest" description="Disordered" evidence="1">
    <location>
        <begin position="430"/>
        <end position="465"/>
    </location>
</feature>
<proteinExistence type="predicted"/>
<sequence>MYPRPFSRGPWEEGLADPPSPRSLDTPEHPAHIRSRSSAHAHSQSPKRLSVFSRSRSNTTNTTFSTSGSPVNSMEDPAPQPEERSASSLGGRSDRNSRSFLARGSRILRRQGSKVNVVATLDEETEMAHPESSLPPRPDRPERPEKADRPETSRRHRSRHQDHHPAELMSCIDERLKRIISDPYDFHHLTHTSVAQFQTIDRAREHDLVTEFSIMRASQRPETGLKGIRAEDIHLQSSSTEESTNQPLRAPRDHLSPPWAPPQMGHERRYSRQFENFSRPVPRYPRSCPTTPPPHAIPETPSEAESAPLAIDAVLESSTPKTIPADAEAHSPSIYSVDSSEEMSRQMSLSSQYDLQDVPEEEEVTRMWDSPEPSIGYAHSRSVSQASQPHSRSVSQVSQNASYPTKATGPKRPLSIVVAEELSRKFSEALGSPTLPQNLPESSPQSSADPQDPPPEAPRPPTVAGVHSFPYEEEVYDSWDADIDYCYEHAAESTSNFDWTRSSLDEARPQIATTTTEELQPWLAAPKARQLEPSPLSTSTLATPDLETSSARSAPVSAATPSTTDYERDFISRTPAGYFQPMSSSMLPSSLSKQLPQETLYEDYLTTDGESDRHYPFPQGMMNSAETNPVSPRSSFSPISKCNSQESLMLSRAASLIRKHRSSVSTNSVPELIHSLSSSRELVPLDHRASGDTLATTSSMSRPESSYHRQTRSLAEAQFLAHASSSVSLASTESTTPGAPPLSNTPFHERVRSTAEMDARLAKVEAEVNAVVPPAVPTRHPGRKEEPNYFVLSFPHSRSVSLRVHDGFPCI</sequence>
<feature type="region of interest" description="Disordered" evidence="1">
    <location>
        <begin position="1"/>
        <end position="107"/>
    </location>
</feature>
<evidence type="ECO:0000313" key="2">
    <source>
        <dbReference type="EMBL" id="KAJ5232008.1"/>
    </source>
</evidence>